<keyword evidence="10" id="KW-1185">Reference proteome</keyword>
<dbReference type="SUPFAM" id="SSF53706">
    <property type="entry name" value="Formate dehydrogenase/DMSO reductase, domains 1-3"/>
    <property type="match status" value="1"/>
</dbReference>
<keyword evidence="6" id="KW-0411">Iron-sulfur</keyword>
<keyword evidence="4" id="KW-0479">Metal-binding</keyword>
<dbReference type="PROSITE" id="PS00551">
    <property type="entry name" value="MOLYBDOPTERIN_PROK_1"/>
    <property type="match status" value="1"/>
</dbReference>
<keyword evidence="7" id="KW-0732">Signal</keyword>
<evidence type="ECO:0000256" key="7">
    <source>
        <dbReference type="SAM" id="SignalP"/>
    </source>
</evidence>
<dbReference type="PANTHER" id="PTHR43105:SF11">
    <property type="entry name" value="PERIPLASMIC NITRATE REDUCTASE"/>
    <property type="match status" value="1"/>
</dbReference>
<dbReference type="EMBL" id="BBMS01000092">
    <property type="protein sequence ID" value="GAL30358.1"/>
    <property type="molecule type" value="Genomic_DNA"/>
</dbReference>
<dbReference type="Pfam" id="PF00384">
    <property type="entry name" value="Molybdopterin"/>
    <property type="match status" value="1"/>
</dbReference>
<keyword evidence="5" id="KW-0408">Iron</keyword>
<dbReference type="InterPro" id="IPR050123">
    <property type="entry name" value="Prok_molybdopt-oxidoreductase"/>
</dbReference>
<evidence type="ECO:0000256" key="2">
    <source>
        <dbReference type="ARBA" id="ARBA00022485"/>
    </source>
</evidence>
<dbReference type="GO" id="GO:0016491">
    <property type="term" value="F:oxidoreductase activity"/>
    <property type="evidence" value="ECO:0007669"/>
    <property type="project" value="UniProtKB-KW"/>
</dbReference>
<evidence type="ECO:0000256" key="1">
    <source>
        <dbReference type="ARBA" id="ARBA00001942"/>
    </source>
</evidence>
<dbReference type="PANTHER" id="PTHR43105">
    <property type="entry name" value="RESPIRATORY NITRATE REDUCTASE"/>
    <property type="match status" value="1"/>
</dbReference>
<evidence type="ECO:0000256" key="5">
    <source>
        <dbReference type="ARBA" id="ARBA00023004"/>
    </source>
</evidence>
<protein>
    <submittedName>
        <fullName evidence="9">Periplasmic nitrate reductase</fullName>
        <ecNumber evidence="9">1.7.99.4</ecNumber>
    </submittedName>
</protein>
<gene>
    <name evidence="9" type="ORF">JCM19239_6521</name>
</gene>
<dbReference type="InterPro" id="IPR006963">
    <property type="entry name" value="Mopterin_OxRdtase_4Fe-4S_dom"/>
</dbReference>
<dbReference type="PROSITE" id="PS51669">
    <property type="entry name" value="4FE4S_MOW_BIS_MGD"/>
    <property type="match status" value="1"/>
</dbReference>
<comment type="cofactor">
    <cofactor evidence="1">
        <name>Mo-bis(molybdopterin guanine dinucleotide)</name>
        <dbReference type="ChEBI" id="CHEBI:60539"/>
    </cofactor>
</comment>
<dbReference type="Gene3D" id="2.20.25.90">
    <property type="entry name" value="ADC-like domains"/>
    <property type="match status" value="1"/>
</dbReference>
<dbReference type="InterPro" id="IPR006656">
    <property type="entry name" value="Mopterin_OxRdtase"/>
</dbReference>
<evidence type="ECO:0000256" key="4">
    <source>
        <dbReference type="ARBA" id="ARBA00022723"/>
    </source>
</evidence>
<evidence type="ECO:0000256" key="3">
    <source>
        <dbReference type="ARBA" id="ARBA00022505"/>
    </source>
</evidence>
<dbReference type="PROSITE" id="PS51318">
    <property type="entry name" value="TAT"/>
    <property type="match status" value="1"/>
</dbReference>
<organism evidence="9 10">
    <name type="scientific">Vibrio variabilis</name>
    <dbReference type="NCBI Taxonomy" id="990271"/>
    <lineage>
        <taxon>Bacteria</taxon>
        <taxon>Pseudomonadati</taxon>
        <taxon>Pseudomonadota</taxon>
        <taxon>Gammaproteobacteria</taxon>
        <taxon>Vibrionales</taxon>
        <taxon>Vibrionaceae</taxon>
        <taxon>Vibrio</taxon>
    </lineage>
</organism>
<keyword evidence="2" id="KW-0004">4Fe-4S</keyword>
<dbReference type="InterPro" id="IPR006311">
    <property type="entry name" value="TAT_signal"/>
</dbReference>
<dbReference type="EC" id="1.7.99.4" evidence="9"/>
<feature type="chain" id="PRO_5047243604" evidence="7">
    <location>
        <begin position="30"/>
        <end position="185"/>
    </location>
</feature>
<evidence type="ECO:0000256" key="6">
    <source>
        <dbReference type="ARBA" id="ARBA00023014"/>
    </source>
</evidence>
<feature type="signal peptide" evidence="7">
    <location>
        <begin position="1"/>
        <end position="29"/>
    </location>
</feature>
<evidence type="ECO:0000313" key="10">
    <source>
        <dbReference type="Proteomes" id="UP000029223"/>
    </source>
</evidence>
<sequence>MKMTRRAFVKANAAASAAAVAGITLPASATNLIASSDQTKITWDKAPCRFCGTGCSVLVGTQNGKVVATQGDPEAPVNKGLNCIKGYFLSKVMYGNDRLTQPLLRMKDGKFDKDGEFTPISWDDAFDIMAEKWKASLKAKGPTSIGMFGSGQWTVMEGYAAAKMMKAGFRSNNIDRTHVTVWRLR</sequence>
<keyword evidence="9" id="KW-0560">Oxidoreductase</keyword>
<dbReference type="Pfam" id="PF04879">
    <property type="entry name" value="Molybdop_Fe4S4"/>
    <property type="match status" value="1"/>
</dbReference>
<dbReference type="Gene3D" id="3.40.50.740">
    <property type="match status" value="1"/>
</dbReference>
<keyword evidence="3" id="KW-0500">Molybdenum</keyword>
<name>A0ABQ0JNM5_9VIBR</name>
<evidence type="ECO:0000259" key="8">
    <source>
        <dbReference type="PROSITE" id="PS51669"/>
    </source>
</evidence>
<dbReference type="Proteomes" id="UP000029223">
    <property type="component" value="Unassembled WGS sequence"/>
</dbReference>
<reference evidence="10" key="2">
    <citation type="submission" date="2014-09" db="EMBL/GenBank/DDBJ databases">
        <authorList>
            <consortium name="NBRP consortium"/>
            <person name="Sawabe T."/>
            <person name="Meirelles P."/>
            <person name="Nakanishi M."/>
            <person name="Sayaka M."/>
            <person name="Hattori M."/>
            <person name="Ohkuma M."/>
        </authorList>
    </citation>
    <scope>NUCLEOTIDE SEQUENCE [LARGE SCALE GENOMIC DNA]</scope>
    <source>
        <strain evidence="10">JCM 19239</strain>
    </source>
</reference>
<dbReference type="InterPro" id="IPR027467">
    <property type="entry name" value="MopterinOxRdtase_cofactor_BS"/>
</dbReference>
<proteinExistence type="predicted"/>
<accession>A0ABQ0JNM5</accession>
<evidence type="ECO:0000313" key="9">
    <source>
        <dbReference type="EMBL" id="GAL30358.1"/>
    </source>
</evidence>
<reference evidence="10" key="1">
    <citation type="submission" date="2014-09" db="EMBL/GenBank/DDBJ databases">
        <title>Vibrio variabilis JCM 19239. (C206) whole genome shotgun sequence.</title>
        <authorList>
            <person name="Sawabe T."/>
            <person name="Meirelles P."/>
            <person name="Nakanishi M."/>
            <person name="Sayaka M."/>
            <person name="Hattori M."/>
            <person name="Ohkuma M."/>
        </authorList>
    </citation>
    <scope>NUCLEOTIDE SEQUENCE [LARGE SCALE GENOMIC DNA]</scope>
    <source>
        <strain evidence="10">JCM 19239</strain>
    </source>
</reference>
<feature type="domain" description="4Fe-4S Mo/W bis-MGD-type" evidence="8">
    <location>
        <begin position="41"/>
        <end position="97"/>
    </location>
</feature>
<comment type="caution">
    <text evidence="9">The sequence shown here is derived from an EMBL/GenBank/DDBJ whole genome shotgun (WGS) entry which is preliminary data.</text>
</comment>
<dbReference type="SMART" id="SM00926">
    <property type="entry name" value="Molybdop_Fe4S4"/>
    <property type="match status" value="1"/>
</dbReference>